<proteinExistence type="predicted"/>
<comment type="caution">
    <text evidence="1">The sequence shown here is derived from an EMBL/GenBank/DDBJ whole genome shotgun (WGS) entry which is preliminary data.</text>
</comment>
<keyword evidence="2" id="KW-1185">Reference proteome</keyword>
<reference evidence="1 2" key="1">
    <citation type="submission" date="2019-02" db="EMBL/GenBank/DDBJ databases">
        <authorList>
            <person name="Goldberg S.R."/>
            <person name="Haltli B.A."/>
            <person name="Correa H."/>
            <person name="Russell K.G."/>
        </authorList>
    </citation>
    <scope>NUCLEOTIDE SEQUENCE [LARGE SCALE GENOMIC DNA]</scope>
    <source>
        <strain evidence="1 2">JCM 16186</strain>
    </source>
</reference>
<dbReference type="Proteomes" id="UP000798808">
    <property type="component" value="Unassembled WGS sequence"/>
</dbReference>
<dbReference type="RefSeq" id="WP_155174591.1">
    <property type="nucleotide sequence ID" value="NZ_BAAAFL010000021.1"/>
</dbReference>
<sequence length="230" mass="25282">MDFNTLLKLKAQAPDAILKTLNSAVEREKGSDRPKLPLLRVAHAGGGYASGYLIDFDEREQMLLLAHIAEGKPELMYIRSSTLQAVEILQATDWLHELSDGIIPFDPAPGDVITGIKLKALLREKGAEISSCAGENITLKLNLPEDALPADRYYATCLMDDVVTVLTSICKDKFGKEALAEAVTTVSIIPGHENKTSLSGSNLELYFNIERGLKRKFNAKELQESIEKLL</sequence>
<gene>
    <name evidence="1" type="ORF">E1163_21725</name>
</gene>
<evidence type="ECO:0000313" key="1">
    <source>
        <dbReference type="EMBL" id="MTI27592.1"/>
    </source>
</evidence>
<name>A0ABW9RTR3_9BACT</name>
<evidence type="ECO:0000313" key="2">
    <source>
        <dbReference type="Proteomes" id="UP000798808"/>
    </source>
</evidence>
<organism evidence="1 2">
    <name type="scientific">Fulvivirga kasyanovii</name>
    <dbReference type="NCBI Taxonomy" id="396812"/>
    <lineage>
        <taxon>Bacteria</taxon>
        <taxon>Pseudomonadati</taxon>
        <taxon>Bacteroidota</taxon>
        <taxon>Cytophagia</taxon>
        <taxon>Cytophagales</taxon>
        <taxon>Fulvivirgaceae</taxon>
        <taxon>Fulvivirga</taxon>
    </lineage>
</organism>
<protein>
    <submittedName>
        <fullName evidence="1">Uncharacterized protein</fullName>
    </submittedName>
</protein>
<dbReference type="EMBL" id="SMLW01000634">
    <property type="protein sequence ID" value="MTI27592.1"/>
    <property type="molecule type" value="Genomic_DNA"/>
</dbReference>
<accession>A0ABW9RTR3</accession>